<feature type="domain" description="HTH myb-type" evidence="6">
    <location>
        <begin position="226"/>
        <end position="291"/>
    </location>
</feature>
<evidence type="ECO:0008006" key="9">
    <source>
        <dbReference type="Google" id="ProtNLM"/>
    </source>
</evidence>
<proteinExistence type="predicted"/>
<feature type="region of interest" description="Disordered" evidence="4">
    <location>
        <begin position="49"/>
        <end position="80"/>
    </location>
</feature>
<dbReference type="PANTHER" id="PTHR46380">
    <property type="entry name" value="CYCLIN-D-BINDING MYB-LIKE TRANSCRIPTION FACTOR 1"/>
    <property type="match status" value="1"/>
</dbReference>
<comment type="caution">
    <text evidence="7">The sequence shown here is derived from an EMBL/GenBank/DDBJ whole genome shotgun (WGS) entry which is preliminary data.</text>
</comment>
<evidence type="ECO:0000259" key="6">
    <source>
        <dbReference type="PROSITE" id="PS51294"/>
    </source>
</evidence>
<sequence>SVELSEGVSSKFIRFDGADGQTYVLAVSDDVAEVITEPVKAVSQQLAPAKSVKGGRKRPANSSAVTVGTPSATLSRAKTSHSASVDGINQAWFTTKDDKNALHNEGHKWKQGQWTKEEVEVLEANINKYCKDNSIKDPAEVIFEMSKDERKDFYRTVALGIQRPLFSVYRRVTRMYDRKNHRGKYSPNEMKCLRILRAKHGNDWAAIGGALGRSASSVKDKCRLMKDNCNSGKWYPEEEARLAAAVYQLTGIKPSESVTSGLSWASVAEHVGTRSEKQCRTKWLNYLNWKQQGGADWTREDDTILIEKVSKMDVNNDSEIDWVALSQDWASVRSPQWLRGKWWALKRHITDYNKLSYKELLDQMKRLIYWNLKPKMGLRQPKDDGVVSVATSELFKGCIPISLTTGVDGSTSLSLSYCPSDDEGFQAFEVLQQWTPQIIGSVSQAVSCQGTQSILSTDGGHIIVQTLASSLDAGIQLNGEQQVIISAGHVNNEEEAVEGLTVHVADPLGQSDQDLSDLADGDLHDSGTFSAGSEEIVTVAEFHIQSEAGDTDIMGHDVFETVTSESGGDLVMGVSSQTHASSLMTSLKDPILMSSSDADCEKGQSAVLIDESSDMTD</sequence>
<evidence type="ECO:0000313" key="7">
    <source>
        <dbReference type="EMBL" id="CAG5121211.1"/>
    </source>
</evidence>
<dbReference type="GO" id="GO:0000978">
    <property type="term" value="F:RNA polymerase II cis-regulatory region sequence-specific DNA binding"/>
    <property type="evidence" value="ECO:0007669"/>
    <property type="project" value="TreeGrafter"/>
</dbReference>
<dbReference type="AlphaFoldDB" id="A0A8S3Z1L4"/>
<dbReference type="InterPro" id="IPR017930">
    <property type="entry name" value="Myb_dom"/>
</dbReference>
<accession>A0A8S3Z1L4</accession>
<evidence type="ECO:0000256" key="2">
    <source>
        <dbReference type="ARBA" id="ARBA00023125"/>
    </source>
</evidence>
<feature type="domain" description="Myb-like" evidence="5">
    <location>
        <begin position="297"/>
        <end position="342"/>
    </location>
</feature>
<dbReference type="GO" id="GO:0000981">
    <property type="term" value="F:DNA-binding transcription factor activity, RNA polymerase II-specific"/>
    <property type="evidence" value="ECO:0007669"/>
    <property type="project" value="TreeGrafter"/>
</dbReference>
<name>A0A8S3Z1L4_9EUPU</name>
<dbReference type="InterPro" id="IPR046775">
    <property type="entry name" value="DMTF1_N"/>
</dbReference>
<evidence type="ECO:0000256" key="4">
    <source>
        <dbReference type="SAM" id="MobiDB-lite"/>
    </source>
</evidence>
<keyword evidence="3" id="KW-0539">Nucleus</keyword>
<evidence type="ECO:0000313" key="8">
    <source>
        <dbReference type="Proteomes" id="UP000678393"/>
    </source>
</evidence>
<protein>
    <recommendedName>
        <fullName evidence="9">Cyclin-D-binding Myb-like transcription factor 1</fullName>
    </recommendedName>
</protein>
<reference evidence="7" key="1">
    <citation type="submission" date="2021-04" db="EMBL/GenBank/DDBJ databases">
        <authorList>
            <consortium name="Molecular Ecology Group"/>
        </authorList>
    </citation>
    <scope>NUCLEOTIDE SEQUENCE</scope>
</reference>
<dbReference type="EMBL" id="CAJHNH020001040">
    <property type="protein sequence ID" value="CAG5121211.1"/>
    <property type="molecule type" value="Genomic_DNA"/>
</dbReference>
<dbReference type="Pfam" id="PF20588">
    <property type="entry name" value="DMTF1_N"/>
    <property type="match status" value="1"/>
</dbReference>
<feature type="domain" description="Myb-like" evidence="5">
    <location>
        <begin position="226"/>
        <end position="287"/>
    </location>
</feature>
<organism evidence="7 8">
    <name type="scientific">Candidula unifasciata</name>
    <dbReference type="NCBI Taxonomy" id="100452"/>
    <lineage>
        <taxon>Eukaryota</taxon>
        <taxon>Metazoa</taxon>
        <taxon>Spiralia</taxon>
        <taxon>Lophotrochozoa</taxon>
        <taxon>Mollusca</taxon>
        <taxon>Gastropoda</taxon>
        <taxon>Heterobranchia</taxon>
        <taxon>Euthyneura</taxon>
        <taxon>Panpulmonata</taxon>
        <taxon>Eupulmonata</taxon>
        <taxon>Stylommatophora</taxon>
        <taxon>Helicina</taxon>
        <taxon>Helicoidea</taxon>
        <taxon>Geomitridae</taxon>
        <taxon>Candidula</taxon>
    </lineage>
</organism>
<evidence type="ECO:0000256" key="3">
    <source>
        <dbReference type="ARBA" id="ARBA00023242"/>
    </source>
</evidence>
<dbReference type="InterPro" id="IPR009057">
    <property type="entry name" value="Homeodomain-like_sf"/>
</dbReference>
<keyword evidence="2" id="KW-0238">DNA-binding</keyword>
<dbReference type="FunFam" id="1.10.10.60:FF:000139">
    <property type="entry name" value="cyclin-D-binding Myb-like transcription factor 1 isoform X2"/>
    <property type="match status" value="1"/>
</dbReference>
<dbReference type="PROSITE" id="PS51294">
    <property type="entry name" value="HTH_MYB"/>
    <property type="match status" value="1"/>
</dbReference>
<dbReference type="Proteomes" id="UP000678393">
    <property type="component" value="Unassembled WGS sequence"/>
</dbReference>
<gene>
    <name evidence="7" type="ORF">CUNI_LOCUS6769</name>
</gene>
<dbReference type="SUPFAM" id="SSF46689">
    <property type="entry name" value="Homeodomain-like"/>
    <property type="match status" value="3"/>
</dbReference>
<dbReference type="PANTHER" id="PTHR46380:SF2">
    <property type="entry name" value="CYCLIN-D-BINDING MYB-LIKE TRANSCRIPTION FACTOR 1"/>
    <property type="match status" value="1"/>
</dbReference>
<dbReference type="Pfam" id="PF00249">
    <property type="entry name" value="Myb_DNA-binding"/>
    <property type="match status" value="2"/>
</dbReference>
<dbReference type="InterPro" id="IPR051651">
    <property type="entry name" value="DMTF1_DNA-bind_reg"/>
</dbReference>
<dbReference type="OrthoDB" id="39591at2759"/>
<keyword evidence="8" id="KW-1185">Reference proteome</keyword>
<dbReference type="PROSITE" id="PS50090">
    <property type="entry name" value="MYB_LIKE"/>
    <property type="match status" value="2"/>
</dbReference>
<dbReference type="InterPro" id="IPR001005">
    <property type="entry name" value="SANT/Myb"/>
</dbReference>
<evidence type="ECO:0000256" key="1">
    <source>
        <dbReference type="ARBA" id="ARBA00004123"/>
    </source>
</evidence>
<dbReference type="CDD" id="cd00167">
    <property type="entry name" value="SANT"/>
    <property type="match status" value="2"/>
</dbReference>
<dbReference type="GO" id="GO:0005634">
    <property type="term" value="C:nucleus"/>
    <property type="evidence" value="ECO:0007669"/>
    <property type="project" value="UniProtKB-SubCell"/>
</dbReference>
<feature type="compositionally biased region" description="Polar residues" evidence="4">
    <location>
        <begin position="60"/>
        <end position="80"/>
    </location>
</feature>
<dbReference type="SMART" id="SM00717">
    <property type="entry name" value="SANT"/>
    <property type="match status" value="4"/>
</dbReference>
<dbReference type="Gene3D" id="1.10.10.60">
    <property type="entry name" value="Homeodomain-like"/>
    <property type="match status" value="2"/>
</dbReference>
<evidence type="ECO:0000259" key="5">
    <source>
        <dbReference type="PROSITE" id="PS50090"/>
    </source>
</evidence>
<comment type="subcellular location">
    <subcellularLocation>
        <location evidence="1">Nucleus</location>
    </subcellularLocation>
</comment>
<feature type="non-terminal residue" evidence="7">
    <location>
        <position position="617"/>
    </location>
</feature>